<dbReference type="PROSITE" id="PS50885">
    <property type="entry name" value="HAMP"/>
    <property type="match status" value="1"/>
</dbReference>
<evidence type="ECO:0000256" key="7">
    <source>
        <dbReference type="SAM" id="MobiDB-lite"/>
    </source>
</evidence>
<evidence type="ECO:0000313" key="12">
    <source>
        <dbReference type="Proteomes" id="UP000464700"/>
    </source>
</evidence>
<keyword evidence="8" id="KW-0472">Membrane</keyword>
<dbReference type="PANTHER" id="PTHR43531:SF14">
    <property type="entry name" value="METHYL-ACCEPTING CHEMOTAXIS PROTEIN I-RELATED"/>
    <property type="match status" value="1"/>
</dbReference>
<gene>
    <name evidence="11" type="ORF">F1325_17575</name>
</gene>
<name>A0A6I7DDY4_9GAMM</name>
<keyword evidence="12" id="KW-1185">Reference proteome</keyword>
<dbReference type="Pfam" id="PF00672">
    <property type="entry name" value="HAMP"/>
    <property type="match status" value="1"/>
</dbReference>
<dbReference type="AlphaFoldDB" id="A0A6I7DDY4"/>
<keyword evidence="4 6" id="KW-0807">Transducer</keyword>
<evidence type="ECO:0000313" key="11">
    <source>
        <dbReference type="EMBL" id="QHN12142.1"/>
    </source>
</evidence>
<dbReference type="RefSeq" id="WP_160230768.1">
    <property type="nucleotide sequence ID" value="NZ_CP043925.1"/>
</dbReference>
<dbReference type="PROSITE" id="PS50111">
    <property type="entry name" value="CHEMOTAXIS_TRANSDUC_2"/>
    <property type="match status" value="1"/>
</dbReference>
<comment type="similarity">
    <text evidence="5">Belongs to the methyl-accepting chemotaxis (MCP) protein family.</text>
</comment>
<dbReference type="InterPro" id="IPR003660">
    <property type="entry name" value="HAMP_dom"/>
</dbReference>
<dbReference type="CDD" id="cd06225">
    <property type="entry name" value="HAMP"/>
    <property type="match status" value="1"/>
</dbReference>
<evidence type="ECO:0000256" key="8">
    <source>
        <dbReference type="SAM" id="Phobius"/>
    </source>
</evidence>
<feature type="region of interest" description="Disordered" evidence="7">
    <location>
        <begin position="538"/>
        <end position="583"/>
    </location>
</feature>
<feature type="transmembrane region" description="Helical" evidence="8">
    <location>
        <begin position="192"/>
        <end position="213"/>
    </location>
</feature>
<feature type="domain" description="Methyl-accepting transducer" evidence="9">
    <location>
        <begin position="274"/>
        <end position="503"/>
    </location>
</feature>
<organism evidence="11 12">
    <name type="scientific">Proteus columbae</name>
    <dbReference type="NCBI Taxonomy" id="1987580"/>
    <lineage>
        <taxon>Bacteria</taxon>
        <taxon>Pseudomonadati</taxon>
        <taxon>Pseudomonadota</taxon>
        <taxon>Gammaproteobacteria</taxon>
        <taxon>Enterobacterales</taxon>
        <taxon>Morganellaceae</taxon>
        <taxon>Proteus</taxon>
    </lineage>
</organism>
<keyword evidence="2" id="KW-0488">Methylation</keyword>
<dbReference type="PRINTS" id="PR00260">
    <property type="entry name" value="CHEMTRNSDUCR"/>
</dbReference>
<dbReference type="Gene3D" id="1.10.287.950">
    <property type="entry name" value="Methyl-accepting chemotaxis protein"/>
    <property type="match status" value="1"/>
</dbReference>
<dbReference type="EMBL" id="CP043925">
    <property type="protein sequence ID" value="QHN12142.1"/>
    <property type="molecule type" value="Genomic_DNA"/>
</dbReference>
<evidence type="ECO:0000256" key="5">
    <source>
        <dbReference type="ARBA" id="ARBA00029447"/>
    </source>
</evidence>
<reference evidence="11 12" key="1">
    <citation type="submission" date="2019-09" db="EMBL/GenBank/DDBJ databases">
        <title>Emergence of a chromosome-mediated tetracycline resistance gene in Proteus strain.</title>
        <authorList>
            <person name="He D."/>
            <person name="Wang L."/>
        </authorList>
    </citation>
    <scope>NUCLEOTIDE SEQUENCE [LARGE SCALE GENOMIC DNA]</scope>
    <source>
        <strain evidence="11 12">T60</strain>
    </source>
</reference>
<feature type="compositionally biased region" description="Acidic residues" evidence="7">
    <location>
        <begin position="571"/>
        <end position="583"/>
    </location>
</feature>
<proteinExistence type="inferred from homology"/>
<dbReference type="GO" id="GO:0004888">
    <property type="term" value="F:transmembrane signaling receptor activity"/>
    <property type="evidence" value="ECO:0007669"/>
    <property type="project" value="InterPro"/>
</dbReference>
<accession>A0A6I7DDY4</accession>
<dbReference type="PANTHER" id="PTHR43531">
    <property type="entry name" value="PROTEIN ICFG"/>
    <property type="match status" value="1"/>
</dbReference>
<evidence type="ECO:0000256" key="4">
    <source>
        <dbReference type="ARBA" id="ARBA00023224"/>
    </source>
</evidence>
<evidence type="ECO:0000259" key="10">
    <source>
        <dbReference type="PROSITE" id="PS50885"/>
    </source>
</evidence>
<dbReference type="CDD" id="cd11386">
    <property type="entry name" value="MCP_signal"/>
    <property type="match status" value="1"/>
</dbReference>
<evidence type="ECO:0000259" key="9">
    <source>
        <dbReference type="PROSITE" id="PS50111"/>
    </source>
</evidence>
<sequence>MLKRIKISNGLMFILILFCAIQLFSGAMSIRDASLTNKRISQLANGFEQIKTMDYGYAELNKLREDMLNVMFDAHLTPDIAENKISDFLSSYPKRKQEVIRIITAYFTATEEANFDPEKIESMKKLFNRVLYDLDQLASCLEIRDYYGFQSLYAHNTNERFTQSLYEATDYLSNNVVTHAIKAAQGNYERTLVLAFVFMFVFILFTVLVVLWIRRNIVLRINQIVDYMSEISQGNLLENKDVTAKGNNEIDQLITGIQYMRTELSLIVNAIRGTSHHIYTGVQELSAGNTDLSCRTEEQASALEETASSMEQLTATVRNNTESAREVSHLISQTSNIASKGGDVTNRMVKTMTDIADSSQKIGEITAVINSIAFQTNILSLNAAVEAARAGEQGRGFSVVATEVRELAQRSAEAAKEIKELIDASISRVRHGNDLVEQVSISMCEILTSVKHVEDSMTEILSASEEQTRGITQVSLAVTEMDKATQQNAAMVEQSSSVASLLTEEAGNLEQIVEQFKTAESEQFNKKAQHKVIEKPFSSETSLHTKNEKIKNTVKDEVKEKKSAKGTATVNDDEDEDDDWTSF</sequence>
<keyword evidence="3" id="KW-0145">Chemotaxis</keyword>
<dbReference type="InterPro" id="IPR004090">
    <property type="entry name" value="Chemotax_Me-accpt_rcpt"/>
</dbReference>
<feature type="domain" description="HAMP" evidence="10">
    <location>
        <begin position="215"/>
        <end position="269"/>
    </location>
</feature>
<feature type="compositionally biased region" description="Basic and acidic residues" evidence="7">
    <location>
        <begin position="543"/>
        <end position="563"/>
    </location>
</feature>
<dbReference type="SMART" id="SM00283">
    <property type="entry name" value="MA"/>
    <property type="match status" value="1"/>
</dbReference>
<keyword evidence="8" id="KW-1133">Transmembrane helix</keyword>
<dbReference type="Pfam" id="PF00015">
    <property type="entry name" value="MCPsignal"/>
    <property type="match status" value="1"/>
</dbReference>
<dbReference type="GO" id="GO:0005886">
    <property type="term" value="C:plasma membrane"/>
    <property type="evidence" value="ECO:0007669"/>
    <property type="project" value="TreeGrafter"/>
</dbReference>
<evidence type="ECO:0000256" key="1">
    <source>
        <dbReference type="ARBA" id="ARBA00004370"/>
    </source>
</evidence>
<keyword evidence="8" id="KW-0812">Transmembrane</keyword>
<dbReference type="InterPro" id="IPR004089">
    <property type="entry name" value="MCPsignal_dom"/>
</dbReference>
<comment type="subcellular location">
    <subcellularLocation>
        <location evidence="1">Membrane</location>
    </subcellularLocation>
</comment>
<evidence type="ECO:0000256" key="6">
    <source>
        <dbReference type="PROSITE-ProRule" id="PRU00284"/>
    </source>
</evidence>
<dbReference type="SMART" id="SM00304">
    <property type="entry name" value="HAMP"/>
    <property type="match status" value="1"/>
</dbReference>
<dbReference type="GO" id="GO:0007165">
    <property type="term" value="P:signal transduction"/>
    <property type="evidence" value="ECO:0007669"/>
    <property type="project" value="UniProtKB-KW"/>
</dbReference>
<dbReference type="InterPro" id="IPR051310">
    <property type="entry name" value="MCP_chemotaxis"/>
</dbReference>
<dbReference type="FunFam" id="1.10.287.950:FF:000001">
    <property type="entry name" value="Methyl-accepting chemotaxis sensory transducer"/>
    <property type="match status" value="1"/>
</dbReference>
<dbReference type="Proteomes" id="UP000464700">
    <property type="component" value="Chromosome"/>
</dbReference>
<evidence type="ECO:0000256" key="3">
    <source>
        <dbReference type="ARBA" id="ARBA00022500"/>
    </source>
</evidence>
<dbReference type="GO" id="GO:0006935">
    <property type="term" value="P:chemotaxis"/>
    <property type="evidence" value="ECO:0007669"/>
    <property type="project" value="UniProtKB-KW"/>
</dbReference>
<protein>
    <submittedName>
        <fullName evidence="11">HAMP domain-containing protein</fullName>
    </submittedName>
</protein>
<dbReference type="SUPFAM" id="SSF58104">
    <property type="entry name" value="Methyl-accepting chemotaxis protein (MCP) signaling domain"/>
    <property type="match status" value="1"/>
</dbReference>
<dbReference type="KEGG" id="pcol:F1325_17575"/>
<evidence type="ECO:0000256" key="2">
    <source>
        <dbReference type="ARBA" id="ARBA00022481"/>
    </source>
</evidence>